<dbReference type="PANTHER" id="PTHR44086:SF10">
    <property type="entry name" value="THIOSULFATE SULFURTRANSFERASE_RHODANESE-LIKE DOMAIN-CONTAINING PROTEIN 3"/>
    <property type="match status" value="1"/>
</dbReference>
<protein>
    <recommendedName>
        <fullName evidence="1">Rhodanese domain-containing protein</fullName>
    </recommendedName>
</protein>
<proteinExistence type="predicted"/>
<dbReference type="AlphaFoldDB" id="A0A937VZN1"/>
<feature type="domain" description="Rhodanese" evidence="1">
    <location>
        <begin position="16"/>
        <end position="106"/>
    </location>
</feature>
<dbReference type="InterPro" id="IPR036873">
    <property type="entry name" value="Rhodanese-like_dom_sf"/>
</dbReference>
<dbReference type="CDD" id="cd00158">
    <property type="entry name" value="RHOD"/>
    <property type="match status" value="1"/>
</dbReference>
<name>A0A937VZN1_UNCTE</name>
<evidence type="ECO:0000313" key="3">
    <source>
        <dbReference type="Proteomes" id="UP000712673"/>
    </source>
</evidence>
<accession>A0A937VZN1</accession>
<dbReference type="InterPro" id="IPR001763">
    <property type="entry name" value="Rhodanese-like_dom"/>
</dbReference>
<dbReference type="GO" id="GO:0004792">
    <property type="term" value="F:thiosulfate-cyanide sulfurtransferase activity"/>
    <property type="evidence" value="ECO:0007669"/>
    <property type="project" value="TreeGrafter"/>
</dbReference>
<sequence length="272" mass="30365">MVDRISPAALRGLLEGDTQFACIDIREAGEYNTSHIAGSSLLSRRHLELHLPLAVPHLETPLIICDDDGRRAPLAAATAESMGYRRVSILDGGINRWVSQDFPTEWGSNVPSKDFGERVEVVHHVPEFEATELHERIARGDKLLILDSRTPEEYQRFCIPGGRSVPGGELALRITDITKDLDPDTTIVVNCAGRTRSIIGARVLQRMGLHNVYGLKMAHQAGSWRAINSKPGQIGWPCRSPPPRALLRQRRMRRVWRKKMECTISTSPACRP</sequence>
<dbReference type="SUPFAM" id="SSF52821">
    <property type="entry name" value="Rhodanese/Cell cycle control phosphatase"/>
    <property type="match status" value="2"/>
</dbReference>
<dbReference type="Pfam" id="PF00581">
    <property type="entry name" value="Rhodanese"/>
    <property type="match status" value="2"/>
</dbReference>
<organism evidence="2 3">
    <name type="scientific">Tectimicrobiota bacterium</name>
    <dbReference type="NCBI Taxonomy" id="2528274"/>
    <lineage>
        <taxon>Bacteria</taxon>
        <taxon>Pseudomonadati</taxon>
        <taxon>Nitrospinota/Tectimicrobiota group</taxon>
        <taxon>Candidatus Tectimicrobiota</taxon>
    </lineage>
</organism>
<comment type="caution">
    <text evidence="2">The sequence shown here is derived from an EMBL/GenBank/DDBJ whole genome shotgun (WGS) entry which is preliminary data.</text>
</comment>
<dbReference type="SMART" id="SM00450">
    <property type="entry name" value="RHOD"/>
    <property type="match status" value="2"/>
</dbReference>
<dbReference type="EMBL" id="VGLS01000156">
    <property type="protein sequence ID" value="MBM3223523.1"/>
    <property type="molecule type" value="Genomic_DNA"/>
</dbReference>
<reference evidence="2" key="1">
    <citation type="submission" date="2019-03" db="EMBL/GenBank/DDBJ databases">
        <title>Lake Tanganyika Metagenome-Assembled Genomes (MAGs).</title>
        <authorList>
            <person name="Tran P."/>
        </authorList>
    </citation>
    <scope>NUCLEOTIDE SEQUENCE</scope>
    <source>
        <strain evidence="2">K_DeepCast_65m_m2_066</strain>
    </source>
</reference>
<gene>
    <name evidence="2" type="ORF">FJZ47_06960</name>
</gene>
<dbReference type="Proteomes" id="UP000712673">
    <property type="component" value="Unassembled WGS sequence"/>
</dbReference>
<feature type="domain" description="Rhodanese" evidence="1">
    <location>
        <begin position="139"/>
        <end position="218"/>
    </location>
</feature>
<evidence type="ECO:0000313" key="2">
    <source>
        <dbReference type="EMBL" id="MBM3223523.1"/>
    </source>
</evidence>
<dbReference type="PANTHER" id="PTHR44086">
    <property type="entry name" value="THIOSULFATE SULFURTRANSFERASE RDL2, MITOCHONDRIAL-RELATED"/>
    <property type="match status" value="1"/>
</dbReference>
<evidence type="ECO:0000259" key="1">
    <source>
        <dbReference type="PROSITE" id="PS50206"/>
    </source>
</evidence>
<dbReference type="PROSITE" id="PS50206">
    <property type="entry name" value="RHODANESE_3"/>
    <property type="match status" value="2"/>
</dbReference>
<dbReference type="Gene3D" id="3.40.250.10">
    <property type="entry name" value="Rhodanese-like domain"/>
    <property type="match status" value="2"/>
</dbReference>